<dbReference type="EMBL" id="JACIDO010000001">
    <property type="protein sequence ID" value="MBB3934793.1"/>
    <property type="molecule type" value="Genomic_DNA"/>
</dbReference>
<evidence type="ECO:0000256" key="2">
    <source>
        <dbReference type="ARBA" id="ARBA00023445"/>
    </source>
</evidence>
<dbReference type="SUPFAM" id="SSF51735">
    <property type="entry name" value="NAD(P)-binding Rossmann-fold domains"/>
    <property type="match status" value="1"/>
</dbReference>
<gene>
    <name evidence="4" type="ORF">GGR05_000904</name>
</gene>
<dbReference type="PANTHER" id="PTHR10366:SF564">
    <property type="entry name" value="STEROL-4-ALPHA-CARBOXYLATE 3-DEHYDROGENASE, DECARBOXYLATING"/>
    <property type="match status" value="1"/>
</dbReference>
<evidence type="ECO:0000313" key="5">
    <source>
        <dbReference type="Proteomes" id="UP000531216"/>
    </source>
</evidence>
<keyword evidence="1" id="KW-0560">Oxidoreductase</keyword>
<dbReference type="InterPro" id="IPR001509">
    <property type="entry name" value="Epimerase_deHydtase"/>
</dbReference>
<dbReference type="FunFam" id="3.40.50.720:FF:000336">
    <property type="entry name" value="Aldehyde reductase"/>
    <property type="match status" value="1"/>
</dbReference>
<protein>
    <submittedName>
        <fullName evidence="4">Nucleoside-diphosphate-sugar epimerase</fullName>
    </submittedName>
</protein>
<evidence type="ECO:0000256" key="1">
    <source>
        <dbReference type="ARBA" id="ARBA00023002"/>
    </source>
</evidence>
<dbReference type="Proteomes" id="UP000531216">
    <property type="component" value="Unassembled WGS sequence"/>
</dbReference>
<comment type="caution">
    <text evidence="4">The sequence shown here is derived from an EMBL/GenBank/DDBJ whole genome shotgun (WGS) entry which is preliminary data.</text>
</comment>
<dbReference type="InterPro" id="IPR050425">
    <property type="entry name" value="NAD(P)_dehydrat-like"/>
</dbReference>
<name>A0A7W6BMN6_9HYPH</name>
<dbReference type="PANTHER" id="PTHR10366">
    <property type="entry name" value="NAD DEPENDENT EPIMERASE/DEHYDRATASE"/>
    <property type="match status" value="1"/>
</dbReference>
<proteinExistence type="inferred from homology"/>
<reference evidence="4 5" key="1">
    <citation type="submission" date="2020-08" db="EMBL/GenBank/DDBJ databases">
        <title>Genomic Encyclopedia of Type Strains, Phase IV (KMG-IV): sequencing the most valuable type-strain genomes for metagenomic binning, comparative biology and taxonomic classification.</title>
        <authorList>
            <person name="Goeker M."/>
        </authorList>
    </citation>
    <scope>NUCLEOTIDE SEQUENCE [LARGE SCALE GENOMIC DNA]</scope>
    <source>
        <strain evidence="4 5">DSM 25024</strain>
    </source>
</reference>
<dbReference type="Gene3D" id="3.40.50.720">
    <property type="entry name" value="NAD(P)-binding Rossmann-like Domain"/>
    <property type="match status" value="1"/>
</dbReference>
<dbReference type="GO" id="GO:0016616">
    <property type="term" value="F:oxidoreductase activity, acting on the CH-OH group of donors, NAD or NADP as acceptor"/>
    <property type="evidence" value="ECO:0007669"/>
    <property type="project" value="TreeGrafter"/>
</dbReference>
<dbReference type="RefSeq" id="WP_244546026.1">
    <property type="nucleotide sequence ID" value="NZ_FOOA01000013.1"/>
</dbReference>
<dbReference type="AlphaFoldDB" id="A0A7W6BMN6"/>
<evidence type="ECO:0000313" key="4">
    <source>
        <dbReference type="EMBL" id="MBB3934793.1"/>
    </source>
</evidence>
<organism evidence="4 5">
    <name type="scientific">Aureimonas phyllosphaerae</name>
    <dbReference type="NCBI Taxonomy" id="1166078"/>
    <lineage>
        <taxon>Bacteria</taxon>
        <taxon>Pseudomonadati</taxon>
        <taxon>Pseudomonadota</taxon>
        <taxon>Alphaproteobacteria</taxon>
        <taxon>Hyphomicrobiales</taxon>
        <taxon>Aurantimonadaceae</taxon>
        <taxon>Aureimonas</taxon>
    </lineage>
</organism>
<accession>A0A7W6BMN6</accession>
<dbReference type="InterPro" id="IPR036291">
    <property type="entry name" value="NAD(P)-bd_dom_sf"/>
</dbReference>
<dbReference type="Pfam" id="PF01370">
    <property type="entry name" value="Epimerase"/>
    <property type="match status" value="1"/>
</dbReference>
<keyword evidence="5" id="KW-1185">Reference proteome</keyword>
<feature type="domain" description="NAD-dependent epimerase/dehydratase" evidence="3">
    <location>
        <begin position="6"/>
        <end position="242"/>
    </location>
</feature>
<sequence length="339" mass="36902">MARDRVLVTGVSGFIAKHVVLELLREDFDVRGTVRANSRAEEVRAVVRAHGGDAVRCEFVEADLGSQDGWSHAAEGCRYLLHTASPFPLVQPRRPEQLVELASRGTERVLRAASRAGVERAVVTSSVAAVFYGHPRDRMRAFDESDFTNLASRSVSPYARSKTVAERTAWDVARETGLSLSTINPGLVLGPVLDSRLGTSAQLIASMMKGRIPLLPDVAIPSVDVRDVARAHVRAMLALEAGRRFLLAAPDTPSFLQLSAFLAEAFPDRRRRLPKHRLPSALIRLGALVSPGAAMLADDLGRSKRVDTSPARDVLGIDFRSAREAVVALGESLIRYRCV</sequence>
<comment type="similarity">
    <text evidence="2">Belongs to the NAD(P)-dependent epimerase/dehydratase family. Dihydroflavonol-4-reductase subfamily.</text>
</comment>
<evidence type="ECO:0000259" key="3">
    <source>
        <dbReference type="Pfam" id="PF01370"/>
    </source>
</evidence>